<reference evidence="3" key="1">
    <citation type="journal article" date="2019" name="Int. J. Syst. Evol. Microbiol.">
        <title>The Global Catalogue of Microorganisms (GCM) 10K type strain sequencing project: providing services to taxonomists for standard genome sequencing and annotation.</title>
        <authorList>
            <consortium name="The Broad Institute Genomics Platform"/>
            <consortium name="The Broad Institute Genome Sequencing Center for Infectious Disease"/>
            <person name="Wu L."/>
            <person name="Ma J."/>
        </authorList>
    </citation>
    <scope>NUCLEOTIDE SEQUENCE [LARGE SCALE GENOMIC DNA]</scope>
    <source>
        <strain evidence="3">CGMCC 1.12942</strain>
    </source>
</reference>
<evidence type="ECO:0000313" key="2">
    <source>
        <dbReference type="EMBL" id="MFC7441593.1"/>
    </source>
</evidence>
<accession>A0ABW2RKW6</accession>
<proteinExistence type="predicted"/>
<dbReference type="EMBL" id="JBHTBW010000031">
    <property type="protein sequence ID" value="MFC7441593.1"/>
    <property type="molecule type" value="Genomic_DNA"/>
</dbReference>
<organism evidence="2 3">
    <name type="scientific">Laceyella putida</name>
    <dbReference type="NCBI Taxonomy" id="110101"/>
    <lineage>
        <taxon>Bacteria</taxon>
        <taxon>Bacillati</taxon>
        <taxon>Bacillota</taxon>
        <taxon>Bacilli</taxon>
        <taxon>Bacillales</taxon>
        <taxon>Thermoactinomycetaceae</taxon>
        <taxon>Laceyella</taxon>
    </lineage>
</organism>
<protein>
    <recommendedName>
        <fullName evidence="4">Peptidase M23</fullName>
    </recommendedName>
</protein>
<evidence type="ECO:0000256" key="1">
    <source>
        <dbReference type="SAM" id="Coils"/>
    </source>
</evidence>
<comment type="caution">
    <text evidence="2">The sequence shown here is derived from an EMBL/GenBank/DDBJ whole genome shotgun (WGS) entry which is preliminary data.</text>
</comment>
<dbReference type="Gene3D" id="6.10.250.3150">
    <property type="match status" value="1"/>
</dbReference>
<evidence type="ECO:0008006" key="4">
    <source>
        <dbReference type="Google" id="ProtNLM"/>
    </source>
</evidence>
<dbReference type="Proteomes" id="UP001596500">
    <property type="component" value="Unassembled WGS sequence"/>
</dbReference>
<sequence length="146" mass="16757">MVAGLLVTSAGANRPLTWAEVTPTEAKQKIDQIRTDAKQKKMDIAKVEAEINEHKKVIDALDKKTIQLDNELAKLRKQHGENQQQLKRVEDKVMHKLVTLYLKGEDAHLAKLVMADSFSDFLRRYELIRIIVKQDLEDFNEFADST</sequence>
<gene>
    <name evidence="2" type="ORF">ACFQNG_10590</name>
</gene>
<dbReference type="RefSeq" id="WP_379864893.1">
    <property type="nucleotide sequence ID" value="NZ_JBHTBW010000031.1"/>
</dbReference>
<feature type="coiled-coil region" evidence="1">
    <location>
        <begin position="30"/>
        <end position="92"/>
    </location>
</feature>
<evidence type="ECO:0000313" key="3">
    <source>
        <dbReference type="Proteomes" id="UP001596500"/>
    </source>
</evidence>
<keyword evidence="3" id="KW-1185">Reference proteome</keyword>
<name>A0ABW2RKW6_9BACL</name>
<keyword evidence="1" id="KW-0175">Coiled coil</keyword>